<reference evidence="3 4" key="1">
    <citation type="submission" date="2014-09" db="EMBL/GenBank/DDBJ databases">
        <title>Draft Genome Sequence of Porphyromonas macacae COT-192_OH2859.</title>
        <authorList>
            <person name="Wallis C."/>
            <person name="Deusch O."/>
            <person name="O'Flynn C."/>
            <person name="Davis I."/>
            <person name="Horsfall A."/>
            <person name="Kirkwood N."/>
            <person name="Harris S."/>
            <person name="Eisen J.A."/>
            <person name="Coil D.A."/>
            <person name="Darling A.E."/>
            <person name="Jospin G."/>
            <person name="Alexiev A."/>
        </authorList>
    </citation>
    <scope>NUCLEOTIDE SEQUENCE [LARGE SCALE GENOMIC DNA]</scope>
    <source>
        <strain evidence="4">COT-192 OH2859</strain>
    </source>
</reference>
<organism evidence="3 4">
    <name type="scientific">Porphyromonas macacae</name>
    <dbReference type="NCBI Taxonomy" id="28115"/>
    <lineage>
        <taxon>Bacteria</taxon>
        <taxon>Pseudomonadati</taxon>
        <taxon>Bacteroidota</taxon>
        <taxon>Bacteroidia</taxon>
        <taxon>Bacteroidales</taxon>
        <taxon>Porphyromonadaceae</taxon>
        <taxon>Porphyromonas</taxon>
    </lineage>
</organism>
<dbReference type="EMBL" id="JRFA01000023">
    <property type="protein sequence ID" value="KGN73355.1"/>
    <property type="molecule type" value="Genomic_DNA"/>
</dbReference>
<dbReference type="AlphaFoldDB" id="A0A0A2E7G9"/>
<dbReference type="Pfam" id="PF20683">
    <property type="entry name" value="DUF6819"/>
    <property type="match status" value="1"/>
</dbReference>
<proteinExistence type="predicted"/>
<dbReference type="InterPro" id="IPR011004">
    <property type="entry name" value="Trimer_LpxA-like_sf"/>
</dbReference>
<accession>A0A0A2E7G9</accession>
<evidence type="ECO:0000259" key="2">
    <source>
        <dbReference type="Pfam" id="PF20683"/>
    </source>
</evidence>
<evidence type="ECO:0008006" key="5">
    <source>
        <dbReference type="Google" id="ProtNLM"/>
    </source>
</evidence>
<dbReference type="SUPFAM" id="SSF51161">
    <property type="entry name" value="Trimeric LpxA-like enzymes"/>
    <property type="match status" value="1"/>
</dbReference>
<dbReference type="InterPro" id="IPR032533">
    <property type="entry name" value="DUF4954"/>
</dbReference>
<dbReference type="eggNOG" id="COG1208">
    <property type="taxonomic scope" value="Bacteria"/>
</dbReference>
<dbReference type="Proteomes" id="UP000030103">
    <property type="component" value="Unassembled WGS sequence"/>
</dbReference>
<keyword evidence="4" id="KW-1185">Reference proteome</keyword>
<feature type="domain" description="DUF4954" evidence="1">
    <location>
        <begin position="11"/>
        <end position="442"/>
    </location>
</feature>
<name>A0A0A2E7G9_9PORP</name>
<dbReference type="Pfam" id="PF16314">
    <property type="entry name" value="DUF4954"/>
    <property type="match status" value="1"/>
</dbReference>
<gene>
    <name evidence="3" type="ORF">HQ47_07775</name>
</gene>
<comment type="caution">
    <text evidence="3">The sequence shown here is derived from an EMBL/GenBank/DDBJ whole genome shotgun (WGS) entry which is preliminary data.</text>
</comment>
<evidence type="ECO:0000259" key="1">
    <source>
        <dbReference type="Pfam" id="PF16314"/>
    </source>
</evidence>
<evidence type="ECO:0000313" key="4">
    <source>
        <dbReference type="Proteomes" id="UP000030103"/>
    </source>
</evidence>
<dbReference type="Gene3D" id="2.160.10.10">
    <property type="entry name" value="Hexapeptide repeat proteins"/>
    <property type="match status" value="1"/>
</dbReference>
<evidence type="ECO:0000313" key="3">
    <source>
        <dbReference type="EMBL" id="KGN73355.1"/>
    </source>
</evidence>
<dbReference type="RefSeq" id="WP_036874499.1">
    <property type="nucleotide sequence ID" value="NZ_JRFA01000023.1"/>
</dbReference>
<feature type="domain" description="DUF6819" evidence="2">
    <location>
        <begin position="497"/>
        <end position="666"/>
    </location>
</feature>
<dbReference type="STRING" id="28115.HQ47_07775"/>
<dbReference type="OrthoDB" id="9814955at2"/>
<sequence>MSDKEKECSAYRQLTDTEIDILVNNLCIADEWGDIEVRDGFDPTFCRQVRFSGKNKLGAMNATYTELGGIKTHSGISHCYLHNCTIGDNVVIKNVHRYIANYDIGDCVCIENVDTIVVDGFSSFGNGVRVPVLNETGGREVILTNNLSSHIAYLMAFYRHDEELIKSLFSFADSYAESVKSDRGKIGENVKIKDCGSIINMYVGAGARLLGVSFLKNGSLNSNPEAPVRIGFNVIAENFICASGSSVFDGCTISNCFIGQGTHMGHLFSAHDSLFFANCQAENGEACAVFAGPYTVTMHKSSLLIAGYYSFLNAGSGSNQSNHLYKLGPIHQGVVERGSKTTSDSYILWPSHIGPFSLVMGRHVHHVDTSKFPFSYLIEEHNQTYLVPGVNIRSVGTIRDAKKWPNRDKRTDSKKTDCINFNLLSPYTVGKMLHAHRILSELSRLLCNDGNQEYVYRNMRIQSRALAKGLHFYEMAIVKFLGNSLIKKLEDCPCTSDAEVIEWLRPRTEEGLGVWLDICGMIAPRSSVLCILDKVKNGTVNSLEELNEEICSLHKNYYNLEWTWAYNTILEWFGLKPEDLTRTKVAEIVRKWKDCVVSLDKMLYEDARKEFTMNTQVGFGIDVKGDEKSADFDTVRGNFESNPFVLEILDHIEKKSALGDLTLAKLGAV</sequence>
<protein>
    <recommendedName>
        <fullName evidence="5">DUF4954 domain-containing protein</fullName>
    </recommendedName>
</protein>
<dbReference type="InterPro" id="IPR049208">
    <property type="entry name" value="DUF6819"/>
</dbReference>